<reference evidence="2" key="1">
    <citation type="submission" date="2009-11" db="EMBL/GenBank/DDBJ databases">
        <authorList>
            <consortium name="The Broad Institute Genome Sequencing Platform"/>
            <person name="Ward D."/>
            <person name="Feldgarden M."/>
            <person name="Earl A."/>
            <person name="Young S.K."/>
            <person name="Zeng Q."/>
            <person name="Koehrsen M."/>
            <person name="Alvarado L."/>
            <person name="Berlin A."/>
            <person name="Bochicchio J."/>
            <person name="Borenstein D."/>
            <person name="Chapman S.B."/>
            <person name="Chen Z."/>
            <person name="Engels R."/>
            <person name="Freedman E."/>
            <person name="Gellesch M."/>
            <person name="Goldberg J."/>
            <person name="Griggs A."/>
            <person name="Gujja S."/>
            <person name="Heilman E."/>
            <person name="Heiman D."/>
            <person name="Hepburn T."/>
            <person name="Howarth C."/>
            <person name="Jen D."/>
            <person name="Larson L."/>
            <person name="Lewis B."/>
            <person name="Mehta T."/>
            <person name="Park D."/>
            <person name="Pearson M."/>
            <person name="Roberts A."/>
            <person name="Saif S."/>
            <person name="Shea T."/>
            <person name="Shenoy N."/>
            <person name="Sisk P."/>
            <person name="Stolte C."/>
            <person name="Sykes S."/>
            <person name="Thomson T."/>
            <person name="Walk T."/>
            <person name="White J."/>
            <person name="Yandava C."/>
            <person name="Izard J."/>
            <person name="Baranova O.V."/>
            <person name="Blanton J.M."/>
            <person name="Tanner A.C."/>
            <person name="Dewhirst F.E."/>
            <person name="Haas B."/>
            <person name="Nusbaum C."/>
            <person name="Birren B."/>
        </authorList>
    </citation>
    <scope>NUCLEOTIDE SEQUENCE [LARGE SCALE GENOMIC DNA]</scope>
    <source>
        <strain evidence="2">1-1 BBBD Race 1</strain>
    </source>
</reference>
<feature type="compositionally biased region" description="Polar residues" evidence="1">
    <location>
        <begin position="197"/>
        <end position="211"/>
    </location>
</feature>
<feature type="region of interest" description="Disordered" evidence="1">
    <location>
        <begin position="480"/>
        <end position="560"/>
    </location>
</feature>
<name>A0A180GZS9_PUCT1</name>
<evidence type="ECO:0000313" key="2">
    <source>
        <dbReference type="EMBL" id="OAV97523.1"/>
    </source>
</evidence>
<dbReference type="OrthoDB" id="2507749at2759"/>
<feature type="compositionally biased region" description="Acidic residues" evidence="1">
    <location>
        <begin position="447"/>
        <end position="458"/>
    </location>
</feature>
<proteinExistence type="predicted"/>
<feature type="region of interest" description="Disordered" evidence="1">
    <location>
        <begin position="386"/>
        <end position="414"/>
    </location>
</feature>
<feature type="compositionally biased region" description="Polar residues" evidence="1">
    <location>
        <begin position="528"/>
        <end position="542"/>
    </location>
</feature>
<dbReference type="VEuPathDB" id="FungiDB:PTTG_25979"/>
<feature type="region of interest" description="Disordered" evidence="1">
    <location>
        <begin position="1"/>
        <end position="106"/>
    </location>
</feature>
<evidence type="ECO:0000256" key="1">
    <source>
        <dbReference type="SAM" id="MobiDB-lite"/>
    </source>
</evidence>
<feature type="compositionally biased region" description="Pro residues" evidence="1">
    <location>
        <begin position="32"/>
        <end position="42"/>
    </location>
</feature>
<organism evidence="2">
    <name type="scientific">Puccinia triticina (isolate 1-1 / race 1 (BBBD))</name>
    <name type="common">Brown leaf rust fungus</name>
    <dbReference type="NCBI Taxonomy" id="630390"/>
    <lineage>
        <taxon>Eukaryota</taxon>
        <taxon>Fungi</taxon>
        <taxon>Dikarya</taxon>
        <taxon>Basidiomycota</taxon>
        <taxon>Pucciniomycotina</taxon>
        <taxon>Pucciniomycetes</taxon>
        <taxon>Pucciniales</taxon>
        <taxon>Pucciniaceae</taxon>
        <taxon>Puccinia</taxon>
    </lineage>
</organism>
<feature type="region of interest" description="Disordered" evidence="1">
    <location>
        <begin position="430"/>
        <end position="458"/>
    </location>
</feature>
<feature type="region of interest" description="Disordered" evidence="1">
    <location>
        <begin position="196"/>
        <end position="234"/>
    </location>
</feature>
<feature type="compositionally biased region" description="Low complexity" evidence="1">
    <location>
        <begin position="212"/>
        <end position="234"/>
    </location>
</feature>
<dbReference type="AlphaFoldDB" id="A0A180GZS9"/>
<reference evidence="2" key="2">
    <citation type="submission" date="2016-05" db="EMBL/GenBank/DDBJ databases">
        <title>Comparative analysis highlights variable genome content of wheat rusts and divergence of the mating loci.</title>
        <authorList>
            <person name="Cuomo C.A."/>
            <person name="Bakkeren G."/>
            <person name="Szabo L."/>
            <person name="Khalil H."/>
            <person name="Joly D."/>
            <person name="Goldberg J."/>
            <person name="Young S."/>
            <person name="Zeng Q."/>
            <person name="Fellers J."/>
        </authorList>
    </citation>
    <scope>NUCLEOTIDE SEQUENCE [LARGE SCALE GENOMIC DNA]</scope>
    <source>
        <strain evidence="2">1-1 BBBD Race 1</strain>
    </source>
</reference>
<sequence length="560" mass="60047">MSITPRRSSLGACQLSLSTPHRLGTEGAAPLSPMPALPPDRPLPQLFTRTVPSHSSARPSKYPSPLGPSVPTPNTGGLSRSVTTTKKIPRRATTEQMSEHSQLGNNCCIPRKTTAVERSKSAQGLPELQSPCRAASFPPTPIQRPINNTASSSSTSRSMASIYQLVSARAKGHVPSASRDSFSGSRTSHSLHHALSFTGSDTTSRSNYSGQSNLSVPSLSNSVSSQSTGLSSLASNESSLSHAFTPINPTPPSASSKLSFRSTSGASINKSIHSLLRRRKQKTVDLSLSPSLNARDITANELNTRMASQAMPKSAMVPPVPMGLKGMQSCKSALPFGSFPQQRAAEVNDFENCRSGTPTEEIVHEAPEYSQTTIFSGSLIVAKDLPLAGTHPRPPVAKSAPRRAGSGSSGEDSEMEDMIKNLRTIAQTHKPVGPVTSEQDLAPAIQDNDEDSEEDEDLEMDEMMKNLRGLAATRKDEQALPSVLAETRPVLEDIDYSDSESESSFEADVLDDDDLPDHFPLPSWPKLDSTSQSPFNQQSLRTPTYRPAECSVSLSIDRHP</sequence>
<feature type="compositionally biased region" description="Acidic residues" evidence="1">
    <location>
        <begin position="492"/>
        <end position="515"/>
    </location>
</feature>
<feature type="compositionally biased region" description="Polar residues" evidence="1">
    <location>
        <begin position="47"/>
        <end position="58"/>
    </location>
</feature>
<keyword evidence="4" id="KW-1185">Reference proteome</keyword>
<evidence type="ECO:0000313" key="3">
    <source>
        <dbReference type="EnsemblFungi" id="PTTG_25979-t43_1-p1"/>
    </source>
</evidence>
<feature type="compositionally biased region" description="Polar residues" evidence="1">
    <location>
        <begin position="72"/>
        <end position="86"/>
    </location>
</feature>
<feature type="compositionally biased region" description="Polar residues" evidence="1">
    <location>
        <begin position="94"/>
        <end position="105"/>
    </location>
</feature>
<gene>
    <name evidence="2" type="ORF">PTTG_25979</name>
</gene>
<dbReference type="Proteomes" id="UP000005240">
    <property type="component" value="Unassembled WGS sequence"/>
</dbReference>
<evidence type="ECO:0000313" key="4">
    <source>
        <dbReference type="Proteomes" id="UP000005240"/>
    </source>
</evidence>
<reference evidence="3 4" key="3">
    <citation type="journal article" date="2017" name="G3 (Bethesda)">
        <title>Comparative analysis highlights variable genome content of wheat rusts and divergence of the mating loci.</title>
        <authorList>
            <person name="Cuomo C.A."/>
            <person name="Bakkeren G."/>
            <person name="Khalil H.B."/>
            <person name="Panwar V."/>
            <person name="Joly D."/>
            <person name="Linning R."/>
            <person name="Sakthikumar S."/>
            <person name="Song X."/>
            <person name="Adiconis X."/>
            <person name="Fan L."/>
            <person name="Goldberg J.M."/>
            <person name="Levin J.Z."/>
            <person name="Young S."/>
            <person name="Zeng Q."/>
            <person name="Anikster Y."/>
            <person name="Bruce M."/>
            <person name="Wang M."/>
            <person name="Yin C."/>
            <person name="McCallum B."/>
            <person name="Szabo L.J."/>
            <person name="Hulbert S."/>
            <person name="Chen X."/>
            <person name="Fellers J.P."/>
        </authorList>
    </citation>
    <scope>NUCLEOTIDE SEQUENCE</scope>
    <source>
        <strain evidence="4">Isolate 1-1 / race 1 (BBBD)</strain>
        <strain evidence="3">isolate 1-1 / race 1 (BBBD)</strain>
    </source>
</reference>
<feature type="region of interest" description="Disordered" evidence="1">
    <location>
        <begin position="136"/>
        <end position="157"/>
    </location>
</feature>
<accession>A0A180GZS9</accession>
<dbReference type="EMBL" id="ADAS02000012">
    <property type="protein sequence ID" value="OAV97523.1"/>
    <property type="molecule type" value="Genomic_DNA"/>
</dbReference>
<protein>
    <submittedName>
        <fullName evidence="2 3">Uncharacterized protein</fullName>
    </submittedName>
</protein>
<dbReference type="EnsemblFungi" id="PTTG_25979-t43_1">
    <property type="protein sequence ID" value="PTTG_25979-t43_1-p1"/>
    <property type="gene ID" value="PTTG_25979"/>
</dbReference>
<reference evidence="3" key="4">
    <citation type="submission" date="2025-05" db="UniProtKB">
        <authorList>
            <consortium name="EnsemblFungi"/>
        </authorList>
    </citation>
    <scope>IDENTIFICATION</scope>
    <source>
        <strain evidence="3">isolate 1-1 / race 1 (BBBD)</strain>
    </source>
</reference>